<dbReference type="InterPro" id="IPR004154">
    <property type="entry name" value="Anticodon-bd"/>
</dbReference>
<dbReference type="GO" id="GO:0015966">
    <property type="term" value="P:diadenosine tetraphosphate biosynthetic process"/>
    <property type="evidence" value="ECO:0007669"/>
    <property type="project" value="UniProtKB-ARBA"/>
</dbReference>
<dbReference type="GO" id="GO:0005737">
    <property type="term" value="C:cytoplasm"/>
    <property type="evidence" value="ECO:0007669"/>
    <property type="project" value="TreeGrafter"/>
</dbReference>
<dbReference type="InterPro" id="IPR006195">
    <property type="entry name" value="aa-tRNA-synth_II"/>
</dbReference>
<dbReference type="Gene3D" id="3.40.50.800">
    <property type="entry name" value="Anticodon-binding domain"/>
    <property type="match status" value="1"/>
</dbReference>
<dbReference type="AlphaFoldDB" id="A0A9E2KHP3"/>
<dbReference type="GO" id="GO:0005524">
    <property type="term" value="F:ATP binding"/>
    <property type="evidence" value="ECO:0007669"/>
    <property type="project" value="UniProtKB-KW"/>
</dbReference>
<dbReference type="InterPro" id="IPR045864">
    <property type="entry name" value="aa-tRNA-synth_II/BPL/LPL"/>
</dbReference>
<evidence type="ECO:0000256" key="4">
    <source>
        <dbReference type="ARBA" id="ARBA00022840"/>
    </source>
</evidence>
<dbReference type="SUPFAM" id="SSF55681">
    <property type="entry name" value="Class II aaRS and biotin synthetases"/>
    <property type="match status" value="1"/>
</dbReference>
<gene>
    <name evidence="8" type="ORF">H9791_07440</name>
</gene>
<evidence type="ECO:0000256" key="2">
    <source>
        <dbReference type="ARBA" id="ARBA00022598"/>
    </source>
</evidence>
<keyword evidence="4" id="KW-0067">ATP-binding</keyword>
<dbReference type="GO" id="GO:0070062">
    <property type="term" value="C:extracellular exosome"/>
    <property type="evidence" value="ECO:0007669"/>
    <property type="project" value="UniProtKB-ARBA"/>
</dbReference>
<dbReference type="NCBIfam" id="NF003211">
    <property type="entry name" value="PRK04173.1"/>
    <property type="match status" value="1"/>
</dbReference>
<evidence type="ECO:0000256" key="6">
    <source>
        <dbReference type="ARBA" id="ARBA00023146"/>
    </source>
</evidence>
<protein>
    <submittedName>
        <fullName evidence="8">Glycine--tRNA ligase</fullName>
        <ecNumber evidence="8">6.1.1.14</ecNumber>
    </submittedName>
</protein>
<evidence type="ECO:0000259" key="7">
    <source>
        <dbReference type="PROSITE" id="PS50862"/>
    </source>
</evidence>
<proteinExistence type="predicted"/>
<evidence type="ECO:0000256" key="3">
    <source>
        <dbReference type="ARBA" id="ARBA00022741"/>
    </source>
</evidence>
<dbReference type="EMBL" id="JAHLFO010000105">
    <property type="protein sequence ID" value="MBU3814330.1"/>
    <property type="molecule type" value="Genomic_DNA"/>
</dbReference>
<dbReference type="PANTHER" id="PTHR10745">
    <property type="entry name" value="GLYCYL-TRNA SYNTHETASE/DNA POLYMERASE SUBUNIT GAMMA-2"/>
    <property type="match status" value="1"/>
</dbReference>
<sequence length="250" mass="29140">FEQMEMQFFVKPGTELEWFKKWKETRLKWHEALGFGDDHYRYHDHEKLAHYANAATDIEFKMPFGFKEVEGIHSRTNFDLSQHEKFSGKNIKYFDPETNESYTPYVIETSIGVDRMFLSIMCGSYCEEKLENGETRVVLKLPAALAPVKLAVLPLVKKDGLPEKAREIIDDLKFHFNCQYDEKDSIGKRYRRQDAIGTPYCVTVDHDTLTDNCVTLRNRDTMQQERVPISQLNSIIADRVSITSLLKTLQ</sequence>
<keyword evidence="1" id="KW-0963">Cytoplasm</keyword>
<dbReference type="GO" id="GO:0006426">
    <property type="term" value="P:glycyl-tRNA aminoacylation"/>
    <property type="evidence" value="ECO:0007669"/>
    <property type="project" value="TreeGrafter"/>
</dbReference>
<dbReference type="Gene3D" id="3.30.930.10">
    <property type="entry name" value="Bira Bifunctional Protein, Domain 2"/>
    <property type="match status" value="1"/>
</dbReference>
<keyword evidence="3" id="KW-0547">Nucleotide-binding</keyword>
<evidence type="ECO:0000313" key="8">
    <source>
        <dbReference type="EMBL" id="MBU3814330.1"/>
    </source>
</evidence>
<dbReference type="SUPFAM" id="SSF52954">
    <property type="entry name" value="Class II aaRS ABD-related"/>
    <property type="match status" value="1"/>
</dbReference>
<comment type="caution">
    <text evidence="8">The sequence shown here is derived from an EMBL/GenBank/DDBJ whole genome shotgun (WGS) entry which is preliminary data.</text>
</comment>
<keyword evidence="5" id="KW-0648">Protein biosynthesis</keyword>
<evidence type="ECO:0000256" key="1">
    <source>
        <dbReference type="ARBA" id="ARBA00022490"/>
    </source>
</evidence>
<organism evidence="8 9">
    <name type="scientific">Candidatus Bacteroides intestinipullorum</name>
    <dbReference type="NCBI Taxonomy" id="2838471"/>
    <lineage>
        <taxon>Bacteria</taxon>
        <taxon>Pseudomonadati</taxon>
        <taxon>Bacteroidota</taxon>
        <taxon>Bacteroidia</taxon>
        <taxon>Bacteroidales</taxon>
        <taxon>Bacteroidaceae</taxon>
        <taxon>Bacteroides</taxon>
    </lineage>
</organism>
<dbReference type="InterPro" id="IPR036621">
    <property type="entry name" value="Anticodon-bd_dom_sf"/>
</dbReference>
<dbReference type="Pfam" id="PF03129">
    <property type="entry name" value="HGTP_anticodon"/>
    <property type="match status" value="1"/>
</dbReference>
<feature type="non-terminal residue" evidence="8">
    <location>
        <position position="1"/>
    </location>
</feature>
<dbReference type="GO" id="GO:0004081">
    <property type="term" value="F:bis(5'-nucleosyl)-tetraphosphatase (asymmetrical) activity"/>
    <property type="evidence" value="ECO:0007669"/>
    <property type="project" value="UniProtKB-ARBA"/>
</dbReference>
<reference evidence="8" key="2">
    <citation type="submission" date="2021-04" db="EMBL/GenBank/DDBJ databases">
        <authorList>
            <person name="Gilroy R."/>
        </authorList>
    </citation>
    <scope>NUCLEOTIDE SEQUENCE</scope>
    <source>
        <strain evidence="8">B3-3758</strain>
    </source>
</reference>
<keyword evidence="2 8" id="KW-0436">Ligase</keyword>
<dbReference type="FunFam" id="3.40.50.800:FF:000002">
    <property type="entry name" value="Glycine--tRNA ligase"/>
    <property type="match status" value="1"/>
</dbReference>
<name>A0A9E2KHP3_9BACE</name>
<accession>A0A9E2KHP3</accession>
<dbReference type="InterPro" id="IPR027031">
    <property type="entry name" value="Gly-tRNA_synthase/POLG2"/>
</dbReference>
<reference evidence="8" key="1">
    <citation type="journal article" date="2021" name="PeerJ">
        <title>Extensive microbial diversity within the chicken gut microbiome revealed by metagenomics and culture.</title>
        <authorList>
            <person name="Gilroy R."/>
            <person name="Ravi A."/>
            <person name="Getino M."/>
            <person name="Pursley I."/>
            <person name="Horton D.L."/>
            <person name="Alikhan N.F."/>
            <person name="Baker D."/>
            <person name="Gharbi K."/>
            <person name="Hall N."/>
            <person name="Watson M."/>
            <person name="Adriaenssens E.M."/>
            <person name="Foster-Nyarko E."/>
            <person name="Jarju S."/>
            <person name="Secka A."/>
            <person name="Antonio M."/>
            <person name="Oren A."/>
            <person name="Chaudhuri R.R."/>
            <person name="La Ragione R."/>
            <person name="Hildebrand F."/>
            <person name="Pallen M.J."/>
        </authorList>
    </citation>
    <scope>NUCLEOTIDE SEQUENCE</scope>
    <source>
        <strain evidence="8">B3-3758</strain>
    </source>
</reference>
<dbReference type="Proteomes" id="UP000824236">
    <property type="component" value="Unassembled WGS sequence"/>
</dbReference>
<dbReference type="EC" id="6.1.1.14" evidence="8"/>
<dbReference type="GO" id="GO:0004820">
    <property type="term" value="F:glycine-tRNA ligase activity"/>
    <property type="evidence" value="ECO:0007669"/>
    <property type="project" value="UniProtKB-EC"/>
</dbReference>
<evidence type="ECO:0000313" key="9">
    <source>
        <dbReference type="Proteomes" id="UP000824236"/>
    </source>
</evidence>
<dbReference type="PROSITE" id="PS50862">
    <property type="entry name" value="AA_TRNA_LIGASE_II"/>
    <property type="match status" value="1"/>
</dbReference>
<feature type="domain" description="Aminoacyl-transfer RNA synthetases class-II family profile" evidence="7">
    <location>
        <begin position="1"/>
        <end position="154"/>
    </location>
</feature>
<keyword evidence="6" id="KW-0030">Aminoacyl-tRNA synthetase</keyword>
<dbReference type="CDD" id="cd00858">
    <property type="entry name" value="GlyRS_anticodon"/>
    <property type="match status" value="1"/>
</dbReference>
<dbReference type="GO" id="GO:1990742">
    <property type="term" value="C:microvesicle"/>
    <property type="evidence" value="ECO:0007669"/>
    <property type="project" value="UniProtKB-ARBA"/>
</dbReference>
<dbReference type="PANTHER" id="PTHR10745:SF8">
    <property type="entry name" value="DNA POLYMERASE SUBUNIT GAMMA-2, MITOCHONDRIAL"/>
    <property type="match status" value="1"/>
</dbReference>
<evidence type="ECO:0000256" key="5">
    <source>
        <dbReference type="ARBA" id="ARBA00022917"/>
    </source>
</evidence>